<dbReference type="EMBL" id="DUZY01000005">
    <property type="protein sequence ID" value="DAD40818.1"/>
    <property type="molecule type" value="Genomic_DNA"/>
</dbReference>
<reference evidence="2 3" key="1">
    <citation type="journal article" date="2020" name="Mol. Biol. Evol.">
        <title>Distinct Expression and Methylation Patterns for Genes with Different Fates following a Single Whole-Genome Duplication in Flowering Plants.</title>
        <authorList>
            <person name="Shi T."/>
            <person name="Rahmani R.S."/>
            <person name="Gugger P.F."/>
            <person name="Wang M."/>
            <person name="Li H."/>
            <person name="Zhang Y."/>
            <person name="Li Z."/>
            <person name="Wang Q."/>
            <person name="Van de Peer Y."/>
            <person name="Marchal K."/>
            <person name="Chen J."/>
        </authorList>
    </citation>
    <scope>NUCLEOTIDE SEQUENCE [LARGE SCALE GENOMIC DNA]</scope>
    <source>
        <tissue evidence="2">Leaf</tissue>
    </source>
</reference>
<keyword evidence="3" id="KW-1185">Reference proteome</keyword>
<name>A0A822ZGN6_NELNU</name>
<keyword evidence="1" id="KW-0732">Signal</keyword>
<sequence length="82" mass="9533">MDIWHSFLLLLCSHILWGQDPCVQMRLWDELREYSLFSDELDQSRTCGCFRDSSFLVSSFSFLSAQFLDMISALIRLSSSIS</sequence>
<evidence type="ECO:0000313" key="3">
    <source>
        <dbReference type="Proteomes" id="UP000607653"/>
    </source>
</evidence>
<feature type="signal peptide" evidence="1">
    <location>
        <begin position="1"/>
        <end position="18"/>
    </location>
</feature>
<protein>
    <submittedName>
        <fullName evidence="2">Uncharacterized protein</fullName>
    </submittedName>
</protein>
<feature type="chain" id="PRO_5032697703" evidence="1">
    <location>
        <begin position="19"/>
        <end position="82"/>
    </location>
</feature>
<dbReference type="AlphaFoldDB" id="A0A822ZGN6"/>
<evidence type="ECO:0000313" key="2">
    <source>
        <dbReference type="EMBL" id="DAD40818.1"/>
    </source>
</evidence>
<proteinExistence type="predicted"/>
<dbReference type="Proteomes" id="UP000607653">
    <property type="component" value="Unassembled WGS sequence"/>
</dbReference>
<evidence type="ECO:0000256" key="1">
    <source>
        <dbReference type="SAM" id="SignalP"/>
    </source>
</evidence>
<gene>
    <name evidence="2" type="ORF">HUJ06_015141</name>
</gene>
<organism evidence="2 3">
    <name type="scientific">Nelumbo nucifera</name>
    <name type="common">Sacred lotus</name>
    <dbReference type="NCBI Taxonomy" id="4432"/>
    <lineage>
        <taxon>Eukaryota</taxon>
        <taxon>Viridiplantae</taxon>
        <taxon>Streptophyta</taxon>
        <taxon>Embryophyta</taxon>
        <taxon>Tracheophyta</taxon>
        <taxon>Spermatophyta</taxon>
        <taxon>Magnoliopsida</taxon>
        <taxon>Proteales</taxon>
        <taxon>Nelumbonaceae</taxon>
        <taxon>Nelumbo</taxon>
    </lineage>
</organism>
<comment type="caution">
    <text evidence="2">The sequence shown here is derived from an EMBL/GenBank/DDBJ whole genome shotgun (WGS) entry which is preliminary data.</text>
</comment>
<accession>A0A822ZGN6</accession>